<dbReference type="AlphaFoldDB" id="A0A6M3JQL7"/>
<proteinExistence type="inferred from homology"/>
<dbReference type="PROSITE" id="PS51199">
    <property type="entry name" value="SF4_HELICASE"/>
    <property type="match status" value="1"/>
</dbReference>
<evidence type="ECO:0000256" key="1">
    <source>
        <dbReference type="ARBA" id="ARBA00008428"/>
    </source>
</evidence>
<keyword evidence="7" id="KW-0238">DNA-binding</keyword>
<evidence type="ECO:0000256" key="5">
    <source>
        <dbReference type="ARBA" id="ARBA00022806"/>
    </source>
</evidence>
<feature type="domain" description="SF4 helicase" evidence="11">
    <location>
        <begin position="171"/>
        <end position="442"/>
    </location>
</feature>
<sequence>MDKLPPNSTEAEQAVLGALMVDNTLVDEICDIITGDDFYNPGHRIIFNTIMQLSAKHTPMDLVSVPETLKHAGALENLGGYSYVAALLDAIPTTANVKYYANIVKEMAIKRRLIQLGRKIRDLGYVNKPPEDLISEANVLYNELLSSDHAVHSRMTSDVLFERVKEKIPLRLIPRIGLSTGFEDLDIITGGWKNSELIIVAARPSIGKTAFILNSMLWSWKYIKQPLTGKFLFYSLEQSLEQLALRCVSMFYNKEVSALDLQRGGLTEHIRAEVFKVIDNLRQLPAIWYDEPNRSIHHFLRIARKECRNNKIEAIIIDHVGQLTYPGLENQQTTEAFQIMATLQSLRKELNVPIICLHQLNRGVEARQDKRPTLSDLRQTGNSEQTADVVISLYRDEYYNKQTEKPGVMEVHILKGRDCPIGNIALNFNKYTLAIFNPKDRQNYEKEEEFEEYETPY</sequence>
<dbReference type="GO" id="GO:0043139">
    <property type="term" value="F:5'-3' DNA helicase activity"/>
    <property type="evidence" value="ECO:0007669"/>
    <property type="project" value="UniProtKB-EC"/>
</dbReference>
<evidence type="ECO:0000256" key="8">
    <source>
        <dbReference type="ARBA" id="ARBA00023235"/>
    </source>
</evidence>
<evidence type="ECO:0000256" key="10">
    <source>
        <dbReference type="ARBA" id="ARBA00048954"/>
    </source>
</evidence>
<dbReference type="GO" id="GO:0005829">
    <property type="term" value="C:cytosol"/>
    <property type="evidence" value="ECO:0007669"/>
    <property type="project" value="TreeGrafter"/>
</dbReference>
<dbReference type="GO" id="GO:0016787">
    <property type="term" value="F:hydrolase activity"/>
    <property type="evidence" value="ECO:0007669"/>
    <property type="project" value="UniProtKB-KW"/>
</dbReference>
<dbReference type="InterPro" id="IPR027417">
    <property type="entry name" value="P-loop_NTPase"/>
</dbReference>
<dbReference type="PANTHER" id="PTHR30153">
    <property type="entry name" value="REPLICATIVE DNA HELICASE DNAB"/>
    <property type="match status" value="1"/>
</dbReference>
<evidence type="ECO:0000256" key="9">
    <source>
        <dbReference type="ARBA" id="ARBA00044969"/>
    </source>
</evidence>
<keyword evidence="8" id="KW-0413">Isomerase</keyword>
<keyword evidence="4" id="KW-0378">Hydrolase</keyword>
<dbReference type="GO" id="GO:0003677">
    <property type="term" value="F:DNA binding"/>
    <property type="evidence" value="ECO:0007669"/>
    <property type="project" value="UniProtKB-KW"/>
</dbReference>
<evidence type="ECO:0000256" key="7">
    <source>
        <dbReference type="ARBA" id="ARBA00023125"/>
    </source>
</evidence>
<accession>A0A6M3JQL7</accession>
<dbReference type="InterPro" id="IPR007694">
    <property type="entry name" value="DNA_helicase_DnaB-like_C"/>
</dbReference>
<dbReference type="Gene3D" id="3.40.50.300">
    <property type="entry name" value="P-loop containing nucleotide triphosphate hydrolases"/>
    <property type="match status" value="1"/>
</dbReference>
<dbReference type="SUPFAM" id="SSF52540">
    <property type="entry name" value="P-loop containing nucleoside triphosphate hydrolases"/>
    <property type="match status" value="1"/>
</dbReference>
<dbReference type="PANTHER" id="PTHR30153:SF2">
    <property type="entry name" value="REPLICATIVE DNA HELICASE"/>
    <property type="match status" value="1"/>
</dbReference>
<dbReference type="EMBL" id="MT141881">
    <property type="protein sequence ID" value="QJA71558.1"/>
    <property type="molecule type" value="Genomic_DNA"/>
</dbReference>
<evidence type="ECO:0000313" key="12">
    <source>
        <dbReference type="EMBL" id="QJA71558.1"/>
    </source>
</evidence>
<dbReference type="EC" id="5.6.2.3" evidence="9"/>
<dbReference type="GO" id="GO:0006260">
    <property type="term" value="P:DNA replication"/>
    <property type="evidence" value="ECO:0007669"/>
    <property type="project" value="UniProtKB-KW"/>
</dbReference>
<evidence type="ECO:0000256" key="3">
    <source>
        <dbReference type="ARBA" id="ARBA00022741"/>
    </source>
</evidence>
<gene>
    <name evidence="12" type="ORF">MM415A03143_0011</name>
</gene>
<dbReference type="Pfam" id="PF03796">
    <property type="entry name" value="DnaB_C"/>
    <property type="match status" value="1"/>
</dbReference>
<keyword evidence="2" id="KW-0235">DNA replication</keyword>
<name>A0A6M3JQL7_9ZZZZ</name>
<keyword evidence="5 12" id="KW-0347">Helicase</keyword>
<evidence type="ECO:0000259" key="11">
    <source>
        <dbReference type="PROSITE" id="PS51199"/>
    </source>
</evidence>
<dbReference type="GO" id="GO:0005524">
    <property type="term" value="F:ATP binding"/>
    <property type="evidence" value="ECO:0007669"/>
    <property type="project" value="UniProtKB-KW"/>
</dbReference>
<keyword evidence="6" id="KW-0067">ATP-binding</keyword>
<evidence type="ECO:0000256" key="2">
    <source>
        <dbReference type="ARBA" id="ARBA00022705"/>
    </source>
</evidence>
<protein>
    <recommendedName>
        <fullName evidence="9">DNA 5'-3' helicase</fullName>
        <ecNumber evidence="9">5.6.2.3</ecNumber>
    </recommendedName>
</protein>
<dbReference type="SUPFAM" id="SSF48024">
    <property type="entry name" value="N-terminal domain of DnaB helicase"/>
    <property type="match status" value="1"/>
</dbReference>
<dbReference type="Pfam" id="PF00772">
    <property type="entry name" value="DnaB"/>
    <property type="match status" value="1"/>
</dbReference>
<evidence type="ECO:0000256" key="4">
    <source>
        <dbReference type="ARBA" id="ARBA00022801"/>
    </source>
</evidence>
<dbReference type="InterPro" id="IPR007693">
    <property type="entry name" value="DNA_helicase_DnaB-like_N"/>
</dbReference>
<keyword evidence="3" id="KW-0547">Nucleotide-binding</keyword>
<evidence type="ECO:0000256" key="6">
    <source>
        <dbReference type="ARBA" id="ARBA00022840"/>
    </source>
</evidence>
<dbReference type="InterPro" id="IPR016136">
    <property type="entry name" value="DNA_helicase_N/primase_C"/>
</dbReference>
<dbReference type="InterPro" id="IPR036185">
    <property type="entry name" value="DNA_heli_DnaB-like_N_sf"/>
</dbReference>
<organism evidence="12">
    <name type="scientific">viral metagenome</name>
    <dbReference type="NCBI Taxonomy" id="1070528"/>
    <lineage>
        <taxon>unclassified sequences</taxon>
        <taxon>metagenomes</taxon>
        <taxon>organismal metagenomes</taxon>
    </lineage>
</organism>
<dbReference type="Gene3D" id="1.10.860.10">
    <property type="entry name" value="DNAb Helicase, Chain A"/>
    <property type="match status" value="1"/>
</dbReference>
<comment type="catalytic activity">
    <reaction evidence="10">
        <text>ATP + H2O = ADP + phosphate + H(+)</text>
        <dbReference type="Rhea" id="RHEA:13065"/>
        <dbReference type="ChEBI" id="CHEBI:15377"/>
        <dbReference type="ChEBI" id="CHEBI:15378"/>
        <dbReference type="ChEBI" id="CHEBI:30616"/>
        <dbReference type="ChEBI" id="CHEBI:43474"/>
        <dbReference type="ChEBI" id="CHEBI:456216"/>
        <dbReference type="EC" id="5.6.2.3"/>
    </reaction>
</comment>
<reference evidence="12" key="1">
    <citation type="submission" date="2020-03" db="EMBL/GenBank/DDBJ databases">
        <title>The deep terrestrial virosphere.</title>
        <authorList>
            <person name="Holmfeldt K."/>
            <person name="Nilsson E."/>
            <person name="Simone D."/>
            <person name="Lopez-Fernandez M."/>
            <person name="Wu X."/>
            <person name="de Brujin I."/>
            <person name="Lundin D."/>
            <person name="Andersson A."/>
            <person name="Bertilsson S."/>
            <person name="Dopson M."/>
        </authorList>
    </citation>
    <scope>NUCLEOTIDE SEQUENCE</scope>
    <source>
        <strain evidence="12">MM415A03143</strain>
    </source>
</reference>
<comment type="similarity">
    <text evidence="1">Belongs to the helicase family. DnaB subfamily.</text>
</comment>